<dbReference type="AlphaFoldDB" id="A0A840DT17"/>
<reference evidence="1 2" key="1">
    <citation type="submission" date="2020-08" db="EMBL/GenBank/DDBJ databases">
        <title>Genomic Encyclopedia of Type Strains, Phase IV (KMG-IV): sequencing the most valuable type-strain genomes for metagenomic binning, comparative biology and taxonomic classification.</title>
        <authorList>
            <person name="Goeker M."/>
        </authorList>
    </citation>
    <scope>NUCLEOTIDE SEQUENCE [LARGE SCALE GENOMIC DNA]</scope>
    <source>
        <strain evidence="1 2">DSM 100694</strain>
    </source>
</reference>
<proteinExistence type="predicted"/>
<accession>A0A840DT17</accession>
<comment type="caution">
    <text evidence="1">The sequence shown here is derived from an EMBL/GenBank/DDBJ whole genome shotgun (WGS) entry which is preliminary data.</text>
</comment>
<keyword evidence="2" id="KW-1185">Reference proteome</keyword>
<protein>
    <submittedName>
        <fullName evidence="1">Uncharacterized protein</fullName>
    </submittedName>
</protein>
<gene>
    <name evidence="1" type="ORF">GGR08_000507</name>
</gene>
<sequence length="31" mass="3438">MSSIDNWSIIAVENACGDEDKLEKKTTAKCH</sequence>
<evidence type="ECO:0000313" key="1">
    <source>
        <dbReference type="EMBL" id="MBB4076214.1"/>
    </source>
</evidence>
<dbReference type="Proteomes" id="UP000585970">
    <property type="component" value="Unassembled WGS sequence"/>
</dbReference>
<evidence type="ECO:0000313" key="2">
    <source>
        <dbReference type="Proteomes" id="UP000585970"/>
    </source>
</evidence>
<organism evidence="1 2">
    <name type="scientific">Bartonella fuyuanensis</name>
    <dbReference type="NCBI Taxonomy" id="1460968"/>
    <lineage>
        <taxon>Bacteria</taxon>
        <taxon>Pseudomonadati</taxon>
        <taxon>Pseudomonadota</taxon>
        <taxon>Alphaproteobacteria</taxon>
        <taxon>Hyphomicrobiales</taxon>
        <taxon>Bartonellaceae</taxon>
        <taxon>Bartonella</taxon>
    </lineage>
</organism>
<dbReference type="EMBL" id="JACIFE010000003">
    <property type="protein sequence ID" value="MBB4076214.1"/>
    <property type="molecule type" value="Genomic_DNA"/>
</dbReference>
<name>A0A840DT17_9HYPH</name>